<proteinExistence type="predicted"/>
<reference evidence="2" key="1">
    <citation type="journal article" date="2023" name="G3 (Bethesda)">
        <title>Genome assembly and association tests identify interacting loci associated with vigor, precocity, and sex in interspecific pistachio rootstocks.</title>
        <authorList>
            <person name="Palmer W."/>
            <person name="Jacygrad E."/>
            <person name="Sagayaradj S."/>
            <person name="Cavanaugh K."/>
            <person name="Han R."/>
            <person name="Bertier L."/>
            <person name="Beede B."/>
            <person name="Kafkas S."/>
            <person name="Golino D."/>
            <person name="Preece J."/>
            <person name="Michelmore R."/>
        </authorList>
    </citation>
    <scope>NUCLEOTIDE SEQUENCE [LARGE SCALE GENOMIC DNA]</scope>
</reference>
<dbReference type="Proteomes" id="UP001164250">
    <property type="component" value="Chromosome 7"/>
</dbReference>
<keyword evidence="2" id="KW-1185">Reference proteome</keyword>
<sequence>MIRPNFFDELDHDDNGSLDFWEVLTFFYVLKTRSVCCDHCREFQTRLYFTCVECFECGDNSYDLCLSCYRRRKFQHHHTVFLDNFVMLMRKHPTFASKMSSSSSAQPQNQSSHLAAGGQSKTHKIKKAMDGLEYSF</sequence>
<name>A0ACC1AZV0_9ROSI</name>
<accession>A0ACC1AZV0</accession>
<organism evidence="1 2">
    <name type="scientific">Pistacia atlantica</name>
    <dbReference type="NCBI Taxonomy" id="434234"/>
    <lineage>
        <taxon>Eukaryota</taxon>
        <taxon>Viridiplantae</taxon>
        <taxon>Streptophyta</taxon>
        <taxon>Embryophyta</taxon>
        <taxon>Tracheophyta</taxon>
        <taxon>Spermatophyta</taxon>
        <taxon>Magnoliopsida</taxon>
        <taxon>eudicotyledons</taxon>
        <taxon>Gunneridae</taxon>
        <taxon>Pentapetalae</taxon>
        <taxon>rosids</taxon>
        <taxon>malvids</taxon>
        <taxon>Sapindales</taxon>
        <taxon>Anacardiaceae</taxon>
        <taxon>Pistacia</taxon>
    </lineage>
</organism>
<evidence type="ECO:0000313" key="2">
    <source>
        <dbReference type="Proteomes" id="UP001164250"/>
    </source>
</evidence>
<evidence type="ECO:0000313" key="1">
    <source>
        <dbReference type="EMBL" id="KAJ0092231.1"/>
    </source>
</evidence>
<protein>
    <submittedName>
        <fullName evidence="1">Uncharacterized protein</fullName>
    </submittedName>
</protein>
<comment type="caution">
    <text evidence="1">The sequence shown here is derived from an EMBL/GenBank/DDBJ whole genome shotgun (WGS) entry which is preliminary data.</text>
</comment>
<gene>
    <name evidence="1" type="ORF">Patl1_25722</name>
</gene>
<dbReference type="EMBL" id="CM047903">
    <property type="protein sequence ID" value="KAJ0092231.1"/>
    <property type="molecule type" value="Genomic_DNA"/>
</dbReference>